<protein>
    <recommendedName>
        <fullName evidence="5">Lipoprotein</fullName>
    </recommendedName>
</protein>
<feature type="chain" id="PRO_5038503846" description="Lipoprotein" evidence="2">
    <location>
        <begin position="23"/>
        <end position="215"/>
    </location>
</feature>
<evidence type="ECO:0000256" key="1">
    <source>
        <dbReference type="SAM" id="MobiDB-lite"/>
    </source>
</evidence>
<evidence type="ECO:0000313" key="4">
    <source>
        <dbReference type="Proteomes" id="UP000292927"/>
    </source>
</evidence>
<sequence>MKKKSYLGICCLCLFLAGCGSRDIDGVSAVITGNDQNEESSYEEETEMKNTDKTAPWQGTSALEPIAQGSRFVPVPSFPGESGAGKEGTPVAYGGTGKARTAYRGRENSAVYISSAEELKKYAEAEGLEKYDDSFFQDHALVLVKDTVNSGSVKIEIQSMKMDGDNIWITLSRSSASMGTADMATWVLWAEVDTGLEGYAWKVANPASPSDQESR</sequence>
<keyword evidence="4" id="KW-1185">Reference proteome</keyword>
<dbReference type="RefSeq" id="WP_130435246.1">
    <property type="nucleotide sequence ID" value="NZ_SGXF01000003.1"/>
</dbReference>
<organism evidence="3 4">
    <name type="scientific">Cuneatibacter caecimuris</name>
    <dbReference type="NCBI Taxonomy" id="1796618"/>
    <lineage>
        <taxon>Bacteria</taxon>
        <taxon>Bacillati</taxon>
        <taxon>Bacillota</taxon>
        <taxon>Clostridia</taxon>
        <taxon>Lachnospirales</taxon>
        <taxon>Lachnospiraceae</taxon>
        <taxon>Cuneatibacter</taxon>
    </lineage>
</organism>
<dbReference type="AlphaFoldDB" id="A0A4Q7PJ27"/>
<evidence type="ECO:0000256" key="2">
    <source>
        <dbReference type="SAM" id="SignalP"/>
    </source>
</evidence>
<evidence type="ECO:0008006" key="5">
    <source>
        <dbReference type="Google" id="ProtNLM"/>
    </source>
</evidence>
<dbReference type="EMBL" id="SGXF01000003">
    <property type="protein sequence ID" value="RZT00644.1"/>
    <property type="molecule type" value="Genomic_DNA"/>
</dbReference>
<feature type="region of interest" description="Disordered" evidence="1">
    <location>
        <begin position="35"/>
        <end position="56"/>
    </location>
</feature>
<feature type="signal peptide" evidence="2">
    <location>
        <begin position="1"/>
        <end position="22"/>
    </location>
</feature>
<evidence type="ECO:0000313" key="3">
    <source>
        <dbReference type="EMBL" id="RZT00644.1"/>
    </source>
</evidence>
<dbReference type="PROSITE" id="PS51257">
    <property type="entry name" value="PROKAR_LIPOPROTEIN"/>
    <property type="match status" value="1"/>
</dbReference>
<accession>A0A4Q7PJ27</accession>
<keyword evidence="2" id="KW-0732">Signal</keyword>
<dbReference type="OrthoDB" id="9811998at2"/>
<reference evidence="3 4" key="1">
    <citation type="submission" date="2019-02" db="EMBL/GenBank/DDBJ databases">
        <title>Genomic Encyclopedia of Type Strains, Phase IV (KMG-IV): sequencing the most valuable type-strain genomes for metagenomic binning, comparative biology and taxonomic classification.</title>
        <authorList>
            <person name="Goeker M."/>
        </authorList>
    </citation>
    <scope>NUCLEOTIDE SEQUENCE [LARGE SCALE GENOMIC DNA]</scope>
    <source>
        <strain evidence="3 4">DSM 29486</strain>
    </source>
</reference>
<feature type="compositionally biased region" description="Acidic residues" evidence="1">
    <location>
        <begin position="36"/>
        <end position="46"/>
    </location>
</feature>
<gene>
    <name evidence="3" type="ORF">EV209_1968</name>
</gene>
<dbReference type="Proteomes" id="UP000292927">
    <property type="component" value="Unassembled WGS sequence"/>
</dbReference>
<comment type="caution">
    <text evidence="3">The sequence shown here is derived from an EMBL/GenBank/DDBJ whole genome shotgun (WGS) entry which is preliminary data.</text>
</comment>
<name>A0A4Q7PJ27_9FIRM</name>
<proteinExistence type="predicted"/>